<evidence type="ECO:0000256" key="6">
    <source>
        <dbReference type="ARBA" id="ARBA00022842"/>
    </source>
</evidence>
<comment type="catalytic activity">
    <reaction evidence="10">
        <text>ITP + H2O = IDP + phosphate + H(+)</text>
        <dbReference type="Rhea" id="RHEA:28330"/>
        <dbReference type="ChEBI" id="CHEBI:15377"/>
        <dbReference type="ChEBI" id="CHEBI:15378"/>
        <dbReference type="ChEBI" id="CHEBI:43474"/>
        <dbReference type="ChEBI" id="CHEBI:58280"/>
        <dbReference type="ChEBI" id="CHEBI:61402"/>
        <dbReference type="EC" id="3.6.1.73"/>
    </reaction>
</comment>
<evidence type="ECO:0000313" key="13">
    <source>
        <dbReference type="EMBL" id="KKN87591.1"/>
    </source>
</evidence>
<accession>A0A0F9WN79</accession>
<keyword evidence="5" id="KW-0378">Hydrolase</keyword>
<dbReference type="GO" id="GO:0006772">
    <property type="term" value="P:thiamine metabolic process"/>
    <property type="evidence" value="ECO:0007669"/>
    <property type="project" value="TreeGrafter"/>
</dbReference>
<evidence type="ECO:0000256" key="3">
    <source>
        <dbReference type="ARBA" id="ARBA00022723"/>
    </source>
</evidence>
<dbReference type="GO" id="GO:0000166">
    <property type="term" value="F:nucleotide binding"/>
    <property type="evidence" value="ECO:0007669"/>
    <property type="project" value="UniProtKB-KW"/>
</dbReference>
<dbReference type="GO" id="GO:0009117">
    <property type="term" value="P:nucleotide metabolic process"/>
    <property type="evidence" value="ECO:0007669"/>
    <property type="project" value="UniProtKB-KW"/>
</dbReference>
<dbReference type="PANTHER" id="PTHR34699">
    <property type="match status" value="1"/>
</dbReference>
<evidence type="ECO:0000256" key="2">
    <source>
        <dbReference type="ARBA" id="ARBA00001946"/>
    </source>
</evidence>
<evidence type="ECO:0000256" key="5">
    <source>
        <dbReference type="ARBA" id="ARBA00022801"/>
    </source>
</evidence>
<dbReference type="PANTHER" id="PTHR34699:SF2">
    <property type="entry name" value="NON-CANONICAL PURINE NTP PHOSPHATASE_PRRC1 DOMAIN-CONTAINING PROTEIN"/>
    <property type="match status" value="1"/>
</dbReference>
<organism evidence="13">
    <name type="scientific">marine sediment metagenome</name>
    <dbReference type="NCBI Taxonomy" id="412755"/>
    <lineage>
        <taxon>unclassified sequences</taxon>
        <taxon>metagenomes</taxon>
        <taxon>ecological metagenomes</taxon>
    </lineage>
</organism>
<evidence type="ECO:0000256" key="1">
    <source>
        <dbReference type="ARBA" id="ARBA00001936"/>
    </source>
</evidence>
<comment type="cofactor">
    <cofactor evidence="2">
        <name>Mg(2+)</name>
        <dbReference type="ChEBI" id="CHEBI:18420"/>
    </cofactor>
</comment>
<dbReference type="InterPro" id="IPR050299">
    <property type="entry name" value="YjjX_NTPase"/>
</dbReference>
<dbReference type="GO" id="GO:0103023">
    <property type="term" value="F:ITPase activity"/>
    <property type="evidence" value="ECO:0007669"/>
    <property type="project" value="UniProtKB-EC"/>
</dbReference>
<keyword evidence="8" id="KW-0464">Manganese</keyword>
<dbReference type="EC" id="3.6.1.73" evidence="9"/>
<name>A0A0F9WN79_9ZZZZ</name>
<reference evidence="13" key="1">
    <citation type="journal article" date="2015" name="Nature">
        <title>Complex archaea that bridge the gap between prokaryotes and eukaryotes.</title>
        <authorList>
            <person name="Spang A."/>
            <person name="Saw J.H."/>
            <person name="Jorgensen S.L."/>
            <person name="Zaremba-Niedzwiedzka K."/>
            <person name="Martijn J."/>
            <person name="Lind A.E."/>
            <person name="van Eijk R."/>
            <person name="Schleper C."/>
            <person name="Guy L."/>
            <person name="Ettema T.J."/>
        </authorList>
    </citation>
    <scope>NUCLEOTIDE SEQUENCE</scope>
</reference>
<dbReference type="InterPro" id="IPR026533">
    <property type="entry name" value="NTPase/PRRC1"/>
</dbReference>
<protein>
    <recommendedName>
        <fullName evidence="9">inosine/xanthosine triphosphatase</fullName>
        <ecNumber evidence="9">3.6.1.73</ecNumber>
    </recommendedName>
</protein>
<keyword evidence="6" id="KW-0460">Magnesium</keyword>
<dbReference type="InterPro" id="IPR029001">
    <property type="entry name" value="ITPase-like_fam"/>
</dbReference>
<comment type="catalytic activity">
    <reaction evidence="11">
        <text>XTP + H2O = XDP + phosphate + H(+)</text>
        <dbReference type="Rhea" id="RHEA:28406"/>
        <dbReference type="ChEBI" id="CHEBI:15377"/>
        <dbReference type="ChEBI" id="CHEBI:15378"/>
        <dbReference type="ChEBI" id="CHEBI:43474"/>
        <dbReference type="ChEBI" id="CHEBI:59884"/>
        <dbReference type="ChEBI" id="CHEBI:61314"/>
        <dbReference type="EC" id="3.6.1.73"/>
    </reaction>
</comment>
<feature type="domain" description="Non-canonical purine NTP phosphatase/PRRC1" evidence="12">
    <location>
        <begin position="11"/>
        <end position="175"/>
    </location>
</feature>
<dbReference type="Pfam" id="PF01931">
    <property type="entry name" value="NTPase_I-T"/>
    <property type="match status" value="1"/>
</dbReference>
<dbReference type="NCBIfam" id="TIGR00258">
    <property type="entry name" value="inosine/xanthosine triphosphatase"/>
    <property type="match status" value="1"/>
</dbReference>
<evidence type="ECO:0000259" key="12">
    <source>
        <dbReference type="Pfam" id="PF01931"/>
    </source>
</evidence>
<dbReference type="GO" id="GO:0046872">
    <property type="term" value="F:metal ion binding"/>
    <property type="evidence" value="ECO:0007669"/>
    <property type="project" value="UniProtKB-KW"/>
</dbReference>
<evidence type="ECO:0000256" key="11">
    <source>
        <dbReference type="ARBA" id="ARBA00048781"/>
    </source>
</evidence>
<comment type="cofactor">
    <cofactor evidence="1">
        <name>Mn(2+)</name>
        <dbReference type="ChEBI" id="CHEBI:29035"/>
    </cofactor>
</comment>
<dbReference type="EMBL" id="LAZR01000136">
    <property type="protein sequence ID" value="KKN87591.1"/>
    <property type="molecule type" value="Genomic_DNA"/>
</dbReference>
<dbReference type="InterPro" id="IPR002786">
    <property type="entry name" value="Non_canon_purine_NTPase"/>
</dbReference>
<evidence type="ECO:0000256" key="8">
    <source>
        <dbReference type="ARBA" id="ARBA00023211"/>
    </source>
</evidence>
<dbReference type="SUPFAM" id="SSF52972">
    <property type="entry name" value="ITPase-like"/>
    <property type="match status" value="1"/>
</dbReference>
<sequence>MGSKIMKINIGSKNQVKIDALKEILQDYPHLKDAEIILTEALSEVNDQPKSLEETVSGATNRAKNAFKDCNYSFGIESGLMAVPNTKTGYMDVCVCAIFDGKEYHLGLSSAWEAPREVINYILNDGLDMDEAAYKAGITKNRKIGSAEGLVGIMTKGRLMRKEYTKEAIRMALIHVDVG</sequence>
<keyword evidence="4" id="KW-0547">Nucleotide-binding</keyword>
<gene>
    <name evidence="13" type="ORF">LCGC14_0256320</name>
</gene>
<evidence type="ECO:0000256" key="10">
    <source>
        <dbReference type="ARBA" id="ARBA00048174"/>
    </source>
</evidence>
<keyword evidence="3" id="KW-0479">Metal-binding</keyword>
<keyword evidence="7" id="KW-0546">Nucleotide metabolism</keyword>
<proteinExistence type="predicted"/>
<comment type="caution">
    <text evidence="13">The sequence shown here is derived from an EMBL/GenBank/DDBJ whole genome shotgun (WGS) entry which is preliminary data.</text>
</comment>
<dbReference type="Gene3D" id="3.90.950.10">
    <property type="match status" value="1"/>
</dbReference>
<evidence type="ECO:0000256" key="7">
    <source>
        <dbReference type="ARBA" id="ARBA00023080"/>
    </source>
</evidence>
<dbReference type="AlphaFoldDB" id="A0A0F9WN79"/>
<evidence type="ECO:0000256" key="9">
    <source>
        <dbReference type="ARBA" id="ARBA00038901"/>
    </source>
</evidence>
<evidence type="ECO:0000256" key="4">
    <source>
        <dbReference type="ARBA" id="ARBA00022741"/>
    </source>
</evidence>